<organism evidence="5 6">
    <name type="scientific">Rotaria sordida</name>
    <dbReference type="NCBI Taxonomy" id="392033"/>
    <lineage>
        <taxon>Eukaryota</taxon>
        <taxon>Metazoa</taxon>
        <taxon>Spiralia</taxon>
        <taxon>Gnathifera</taxon>
        <taxon>Rotifera</taxon>
        <taxon>Eurotatoria</taxon>
        <taxon>Bdelloidea</taxon>
        <taxon>Philodinida</taxon>
        <taxon>Philodinidae</taxon>
        <taxon>Rotaria</taxon>
    </lineage>
</organism>
<dbReference type="GO" id="GO:0000213">
    <property type="term" value="F:tRNA-intron lyase activity"/>
    <property type="evidence" value="ECO:0007669"/>
    <property type="project" value="UniProtKB-EC"/>
</dbReference>
<dbReference type="EC" id="4.6.1.16" evidence="2"/>
<sequence length="587" mass="68079">MSQLYNNDTAGGYCYSTVYRIIQQYLQFKTTKDLSKSGRPRKLNNQQMKSIAFTLNNNSGISHEILSRYYNIDYRTIDQDKRAQKRCGFLYCHIPNNCFIVMNDEKYFRLSGVDIPGNSLYYTSDPSTTSTNINTCCTCDSGYNGWYRMTGSSGSQLVTSPVTIGSCGSNYPSWWNGTHPSTVGATASGTQCVNYSGYLCYSSYSLTSILATNCNGYYVYYLQPLTCICCSIYPRYCTISMKTTTSFSKIRSNRIKYLKLFPLFIHDIDQIEQDEDHWPCFEAKIVDDLIMIPDVEQGDKLFRYGSFGKCEFVRTTTHVSSSIPLGIIPNSRKQYEKPYRLRSIEINDRNNQQMEIDEESSNFEKDFLNELNHKMFPLSYEQVREQNYHECQTILQQTKINSTIDSKPFEDNNIEISSSKLLIYEHVYLLPEETIFLQHALGCLIVKNEFNQILSPDELWNRFMLKDKNFPIKYAVYYQYRSIGWVIKCGLKFGCDYMLYKFGPTFNHANYCLSIENFWKINSCTWSFISGFNRACLNAGKTLLLTNVELPKINTNNIEEFLEQTKIKTIEINRWIPTQNQSLEESK</sequence>
<dbReference type="Proteomes" id="UP000663836">
    <property type="component" value="Unassembled WGS sequence"/>
</dbReference>
<dbReference type="Pfam" id="PF01974">
    <property type="entry name" value="tRNA_int_endo"/>
    <property type="match status" value="1"/>
</dbReference>
<dbReference type="InterPro" id="IPR036167">
    <property type="entry name" value="tRNA_intron_Endo_cat-like_sf"/>
</dbReference>
<dbReference type="GO" id="GO:0003676">
    <property type="term" value="F:nucleic acid binding"/>
    <property type="evidence" value="ECO:0007669"/>
    <property type="project" value="InterPro"/>
</dbReference>
<dbReference type="InterPro" id="IPR006677">
    <property type="entry name" value="tRNA_intron_Endonuc_cat-like"/>
</dbReference>
<proteinExistence type="inferred from homology"/>
<comment type="similarity">
    <text evidence="1">Belongs to the tRNA-intron endonuclease family.</text>
</comment>
<evidence type="ECO:0000313" key="5">
    <source>
        <dbReference type="EMBL" id="CAF3775696.1"/>
    </source>
</evidence>
<dbReference type="InterPro" id="IPR006676">
    <property type="entry name" value="tRNA_splic"/>
</dbReference>
<dbReference type="CDD" id="cd22363">
    <property type="entry name" value="tRNA-intron_lyase_C"/>
    <property type="match status" value="1"/>
</dbReference>
<dbReference type="EMBL" id="CAJOBD010001224">
    <property type="protein sequence ID" value="CAF3775696.1"/>
    <property type="molecule type" value="Genomic_DNA"/>
</dbReference>
<dbReference type="AlphaFoldDB" id="A0A819ACG4"/>
<dbReference type="PANTHER" id="PTHR21227:SF0">
    <property type="entry name" value="TRNA-SPLICING ENDONUCLEASE SUBUNIT SEN2"/>
    <property type="match status" value="1"/>
</dbReference>
<dbReference type="PANTHER" id="PTHR21227">
    <property type="entry name" value="TRNA-SPLICING ENDONUCLEASE SUBUNIT SEN2"/>
    <property type="match status" value="1"/>
</dbReference>
<gene>
    <name evidence="5" type="ORF">JBS370_LOCUS13944</name>
</gene>
<evidence type="ECO:0000259" key="4">
    <source>
        <dbReference type="Pfam" id="PF01974"/>
    </source>
</evidence>
<evidence type="ECO:0000256" key="2">
    <source>
        <dbReference type="ARBA" id="ARBA00012573"/>
    </source>
</evidence>
<dbReference type="GO" id="GO:0005737">
    <property type="term" value="C:cytoplasm"/>
    <property type="evidence" value="ECO:0007669"/>
    <property type="project" value="TreeGrafter"/>
</dbReference>
<comment type="catalytic activity">
    <reaction evidence="3">
        <text>pretRNA = a 3'-half-tRNA molecule with a 5'-OH end + a 5'-half-tRNA molecule with a 2',3'-cyclic phosphate end + an intron with a 2',3'-cyclic phosphate and a 5'-hydroxyl terminus.</text>
        <dbReference type="EC" id="4.6.1.16"/>
    </reaction>
</comment>
<reference evidence="5" key="1">
    <citation type="submission" date="2021-02" db="EMBL/GenBank/DDBJ databases">
        <authorList>
            <person name="Nowell W R."/>
        </authorList>
    </citation>
    <scope>NUCLEOTIDE SEQUENCE</scope>
</reference>
<dbReference type="GO" id="GO:0000214">
    <property type="term" value="C:tRNA-intron endonuclease complex"/>
    <property type="evidence" value="ECO:0007669"/>
    <property type="project" value="TreeGrafter"/>
</dbReference>
<protein>
    <recommendedName>
        <fullName evidence="2">tRNA-intron lyase</fullName>
        <ecNumber evidence="2">4.6.1.16</ecNumber>
    </recommendedName>
</protein>
<dbReference type="InterPro" id="IPR011856">
    <property type="entry name" value="tRNA_endonuc-like_dom_sf"/>
</dbReference>
<feature type="domain" description="tRNA intron endonuclease catalytic" evidence="4">
    <location>
        <begin position="470"/>
        <end position="548"/>
    </location>
</feature>
<accession>A0A819ACG4</accession>
<dbReference type="NCBIfam" id="TIGR00324">
    <property type="entry name" value="endA"/>
    <property type="match status" value="1"/>
</dbReference>
<name>A0A819ACG4_9BILA</name>
<comment type="caution">
    <text evidence="5">The sequence shown here is derived from an EMBL/GenBank/DDBJ whole genome shotgun (WGS) entry which is preliminary data.</text>
</comment>
<evidence type="ECO:0000256" key="3">
    <source>
        <dbReference type="ARBA" id="ARBA00034031"/>
    </source>
</evidence>
<dbReference type="SUPFAM" id="SSF53032">
    <property type="entry name" value="tRNA-intron endonuclease catalytic domain-like"/>
    <property type="match status" value="1"/>
</dbReference>
<evidence type="ECO:0000313" key="6">
    <source>
        <dbReference type="Proteomes" id="UP000663836"/>
    </source>
</evidence>
<dbReference type="Gene3D" id="3.40.1350.10">
    <property type="match status" value="1"/>
</dbReference>
<evidence type="ECO:0000256" key="1">
    <source>
        <dbReference type="ARBA" id="ARBA00008078"/>
    </source>
</evidence>
<dbReference type="GO" id="GO:0000379">
    <property type="term" value="P:tRNA-type intron splice site recognition and cleavage"/>
    <property type="evidence" value="ECO:0007669"/>
    <property type="project" value="TreeGrafter"/>
</dbReference>